<feature type="domain" description="Lipocalin/cytosolic fatty-acid binding" evidence="4">
    <location>
        <begin position="8"/>
        <end position="99"/>
    </location>
</feature>
<gene>
    <name evidence="6" type="primary">LOC106012708</name>
</gene>
<dbReference type="SUPFAM" id="SSF50814">
    <property type="entry name" value="Lipocalins"/>
    <property type="match status" value="1"/>
</dbReference>
<dbReference type="RefSeq" id="XP_012941900.1">
    <property type="nucleotide sequence ID" value="XM_013086446.1"/>
</dbReference>
<dbReference type="InterPro" id="IPR000566">
    <property type="entry name" value="Lipocln_cytosolic_FA-bd_dom"/>
</dbReference>
<dbReference type="PRINTS" id="PR01219">
    <property type="entry name" value="APOLIPOPROTD"/>
</dbReference>
<evidence type="ECO:0000256" key="3">
    <source>
        <dbReference type="ARBA" id="ARBA00023283"/>
    </source>
</evidence>
<dbReference type="PANTHER" id="PTHR10612">
    <property type="entry name" value="APOLIPOPROTEIN D"/>
    <property type="match status" value="1"/>
</dbReference>
<proteinExistence type="predicted"/>
<protein>
    <recommendedName>
        <fullName evidence="1">Apolipoprotein D</fullName>
    </recommendedName>
</protein>
<dbReference type="PANTHER" id="PTHR10612:SF34">
    <property type="entry name" value="APOLIPOPROTEIN D"/>
    <property type="match status" value="1"/>
</dbReference>
<evidence type="ECO:0000256" key="1">
    <source>
        <dbReference type="ARBA" id="ARBA00019890"/>
    </source>
</evidence>
<dbReference type="Pfam" id="PF00061">
    <property type="entry name" value="Lipocalin"/>
    <property type="match status" value="1"/>
</dbReference>
<dbReference type="Proteomes" id="UP000694888">
    <property type="component" value="Unplaced"/>
</dbReference>
<accession>A0ABM1A6Q6</accession>
<keyword evidence="3" id="KW-0873">Pyrrolidone carboxylic acid</keyword>
<evidence type="ECO:0000259" key="4">
    <source>
        <dbReference type="Pfam" id="PF00061"/>
    </source>
</evidence>
<evidence type="ECO:0000313" key="5">
    <source>
        <dbReference type="Proteomes" id="UP000694888"/>
    </source>
</evidence>
<dbReference type="Gene3D" id="2.40.128.20">
    <property type="match status" value="1"/>
</dbReference>
<evidence type="ECO:0000256" key="2">
    <source>
        <dbReference type="ARBA" id="ARBA00023121"/>
    </source>
</evidence>
<organism evidence="5 6">
    <name type="scientific">Aplysia californica</name>
    <name type="common">California sea hare</name>
    <dbReference type="NCBI Taxonomy" id="6500"/>
    <lineage>
        <taxon>Eukaryota</taxon>
        <taxon>Metazoa</taxon>
        <taxon>Spiralia</taxon>
        <taxon>Lophotrochozoa</taxon>
        <taxon>Mollusca</taxon>
        <taxon>Gastropoda</taxon>
        <taxon>Heterobranchia</taxon>
        <taxon>Euthyneura</taxon>
        <taxon>Tectipleura</taxon>
        <taxon>Aplysiida</taxon>
        <taxon>Aplysioidea</taxon>
        <taxon>Aplysiidae</taxon>
        <taxon>Aplysia</taxon>
    </lineage>
</organism>
<dbReference type="InterPro" id="IPR012674">
    <property type="entry name" value="Calycin"/>
</dbReference>
<reference evidence="6" key="1">
    <citation type="submission" date="2025-08" db="UniProtKB">
        <authorList>
            <consortium name="RefSeq"/>
        </authorList>
    </citation>
    <scope>IDENTIFICATION</scope>
</reference>
<name>A0ABM1A6Q6_APLCA</name>
<evidence type="ECO:0000313" key="6">
    <source>
        <dbReference type="RefSeq" id="XP_012941900.1"/>
    </source>
</evidence>
<dbReference type="GeneID" id="106012708"/>
<sequence length="107" mass="12306">MDIVGHAVVPDSDEPARLRVSFFGDDDEEEDPNYLVVDTDYETFAVVFSCRPIYTIFNMQMAWILTREADAVPANIDDLKDALTDFRIDVSHFQKTRQTNCPSRRSK</sequence>
<dbReference type="InterPro" id="IPR002969">
    <property type="entry name" value="ApolipopD"/>
</dbReference>
<keyword evidence="5" id="KW-1185">Reference proteome</keyword>
<keyword evidence="2" id="KW-0446">Lipid-binding</keyword>